<evidence type="ECO:0000313" key="3">
    <source>
        <dbReference type="Proteomes" id="UP000010959"/>
    </source>
</evidence>
<evidence type="ECO:0000256" key="1">
    <source>
        <dbReference type="SAM" id="MobiDB-lite"/>
    </source>
</evidence>
<organism evidence="2 3">
    <name type="scientific">Rhodopirellula baltica SWK14</name>
    <dbReference type="NCBI Taxonomy" id="993516"/>
    <lineage>
        <taxon>Bacteria</taxon>
        <taxon>Pseudomonadati</taxon>
        <taxon>Planctomycetota</taxon>
        <taxon>Planctomycetia</taxon>
        <taxon>Pirellulales</taxon>
        <taxon>Pirellulaceae</taxon>
        <taxon>Rhodopirellula</taxon>
    </lineage>
</organism>
<gene>
    <name evidence="2" type="ORF">RBSWK_00626</name>
</gene>
<feature type="compositionally biased region" description="Basic and acidic residues" evidence="1">
    <location>
        <begin position="45"/>
        <end position="70"/>
    </location>
</feature>
<evidence type="ECO:0000313" key="2">
    <source>
        <dbReference type="EMBL" id="ELP35493.1"/>
    </source>
</evidence>
<sequence length="70" mass="7811">MPVSAIIATTRTIHPIGTSACNGYSDQQSQLALLSRSPNSNNRKAKLDPEPDPSWRRLERTARHDRSLIL</sequence>
<accession>L7CNH5</accession>
<reference evidence="2 3" key="1">
    <citation type="journal article" date="2013" name="Mar. Genomics">
        <title>Expression of sulfatases in Rhodopirellula baltica and the diversity of sulfatases in the genus Rhodopirellula.</title>
        <authorList>
            <person name="Wegner C.E."/>
            <person name="Richter-Heitmann T."/>
            <person name="Klindworth A."/>
            <person name="Klockow C."/>
            <person name="Richter M."/>
            <person name="Achstetter T."/>
            <person name="Glockner F.O."/>
            <person name="Harder J."/>
        </authorList>
    </citation>
    <scope>NUCLEOTIDE SEQUENCE [LARGE SCALE GENOMIC DNA]</scope>
    <source>
        <strain evidence="2 3">SWK14</strain>
    </source>
</reference>
<dbReference type="AlphaFoldDB" id="L7CNH5"/>
<proteinExistence type="predicted"/>
<protein>
    <submittedName>
        <fullName evidence="2">Uncharacterized protein</fullName>
    </submittedName>
</protein>
<dbReference type="EMBL" id="AMWG01000011">
    <property type="protein sequence ID" value="ELP35493.1"/>
    <property type="molecule type" value="Genomic_DNA"/>
</dbReference>
<comment type="caution">
    <text evidence="2">The sequence shown here is derived from an EMBL/GenBank/DDBJ whole genome shotgun (WGS) entry which is preliminary data.</text>
</comment>
<feature type="region of interest" description="Disordered" evidence="1">
    <location>
        <begin position="35"/>
        <end position="70"/>
    </location>
</feature>
<name>L7CNH5_RHOBT</name>
<dbReference type="Proteomes" id="UP000010959">
    <property type="component" value="Unassembled WGS sequence"/>
</dbReference>